<keyword evidence="11 17" id="KW-1133">Transmembrane helix</keyword>
<keyword evidence="13 17" id="KW-0472">Membrane</keyword>
<proteinExistence type="inferred from homology"/>
<dbReference type="Pfam" id="PF10183">
    <property type="entry name" value="ESSS"/>
    <property type="match status" value="1"/>
</dbReference>
<evidence type="ECO:0000256" key="14">
    <source>
        <dbReference type="ARBA" id="ARBA00030753"/>
    </source>
</evidence>
<protein>
    <recommendedName>
        <fullName evidence="4">NADH dehydrogenase [ubiquinone] 1 beta subcomplex subunit 11, mitochondrial</fullName>
    </recommendedName>
    <alternativeName>
        <fullName evidence="15">Complex I-ESSS</fullName>
    </alternativeName>
    <alternativeName>
        <fullName evidence="14">NADH-ubiquinone oxidoreductase ESSS subunit</fullName>
    </alternativeName>
</protein>
<evidence type="ECO:0000256" key="2">
    <source>
        <dbReference type="ARBA" id="ARBA00004434"/>
    </source>
</evidence>
<evidence type="ECO:0000256" key="5">
    <source>
        <dbReference type="ARBA" id="ARBA00022448"/>
    </source>
</evidence>
<comment type="subcellular location">
    <subcellularLocation>
        <location evidence="2">Mitochondrion inner membrane</location>
        <topology evidence="2">Single-pass membrane protein</topology>
    </subcellularLocation>
</comment>
<evidence type="ECO:0000256" key="8">
    <source>
        <dbReference type="ARBA" id="ARBA00022792"/>
    </source>
</evidence>
<keyword evidence="10" id="KW-0249">Electron transport</keyword>
<keyword evidence="5" id="KW-0813">Transport</keyword>
<evidence type="ECO:0000256" key="3">
    <source>
        <dbReference type="ARBA" id="ARBA00008915"/>
    </source>
</evidence>
<dbReference type="GO" id="GO:0005743">
    <property type="term" value="C:mitochondrial inner membrane"/>
    <property type="evidence" value="ECO:0007669"/>
    <property type="project" value="UniProtKB-SubCell"/>
</dbReference>
<sequence length="108" mass="12732">MTRNQVPQSTAHGDHEEVNLYEKNPDFHGFHEDPVVDLWNMRLVFFFGFSLCLVLGSVYVYYQPDYGMRQWARREAERQLIQREALGLPSIDPNYYDPAKIILPPEDE</sequence>
<keyword evidence="7 17" id="KW-0812">Transmembrane</keyword>
<evidence type="ECO:0000256" key="12">
    <source>
        <dbReference type="ARBA" id="ARBA00023128"/>
    </source>
</evidence>
<feature type="transmembrane region" description="Helical" evidence="17">
    <location>
        <begin position="43"/>
        <end position="62"/>
    </location>
</feature>
<keyword evidence="8" id="KW-0999">Mitochondrion inner membrane</keyword>
<comment type="caution">
    <text evidence="18">The sequence shown here is derived from an EMBL/GenBank/DDBJ whole genome shotgun (WGS) entry which is preliminary data.</text>
</comment>
<evidence type="ECO:0000256" key="16">
    <source>
        <dbReference type="ARBA" id="ARBA00046528"/>
    </source>
</evidence>
<reference evidence="18" key="1">
    <citation type="thesis" date="2020" institute="ProQuest LLC" country="789 East Eisenhower Parkway, Ann Arbor, MI, USA">
        <title>Comparative Genomics and Chromosome Evolution.</title>
        <authorList>
            <person name="Mudd A.B."/>
        </authorList>
    </citation>
    <scope>NUCLEOTIDE SEQUENCE</scope>
    <source>
        <strain evidence="18">Female2</strain>
        <tissue evidence="18">Blood</tissue>
    </source>
</reference>
<evidence type="ECO:0000256" key="9">
    <source>
        <dbReference type="ARBA" id="ARBA00022946"/>
    </source>
</evidence>
<comment type="function">
    <text evidence="1">Accessory subunit of the mitochondrial membrane respiratory chain NADH dehydrogenase (Complex I), that is believed not to be involved in catalysis. Complex I functions in the transfer of electrons from NADH to the respiratory chain. The immediate electron acceptor for the enzyme is believed to be ubiquinone.</text>
</comment>
<evidence type="ECO:0000256" key="11">
    <source>
        <dbReference type="ARBA" id="ARBA00022989"/>
    </source>
</evidence>
<evidence type="ECO:0000256" key="17">
    <source>
        <dbReference type="SAM" id="Phobius"/>
    </source>
</evidence>
<keyword evidence="12" id="KW-0496">Mitochondrion</keyword>
<organism evidence="18 19">
    <name type="scientific">Hymenochirus boettgeri</name>
    <name type="common">Congo dwarf clawed frog</name>
    <dbReference type="NCBI Taxonomy" id="247094"/>
    <lineage>
        <taxon>Eukaryota</taxon>
        <taxon>Metazoa</taxon>
        <taxon>Chordata</taxon>
        <taxon>Craniata</taxon>
        <taxon>Vertebrata</taxon>
        <taxon>Euteleostomi</taxon>
        <taxon>Amphibia</taxon>
        <taxon>Batrachia</taxon>
        <taxon>Anura</taxon>
        <taxon>Pipoidea</taxon>
        <taxon>Pipidae</taxon>
        <taxon>Pipinae</taxon>
        <taxon>Hymenochirus</taxon>
    </lineage>
</organism>
<evidence type="ECO:0000256" key="4">
    <source>
        <dbReference type="ARBA" id="ARBA00018632"/>
    </source>
</evidence>
<evidence type="ECO:0000256" key="10">
    <source>
        <dbReference type="ARBA" id="ARBA00022982"/>
    </source>
</evidence>
<keyword evidence="9" id="KW-0809">Transit peptide</keyword>
<keyword evidence="19" id="KW-1185">Reference proteome</keyword>
<dbReference type="InterPro" id="IPR019329">
    <property type="entry name" value="NADH_UbQ_OxRdtase_ESSS_su"/>
</dbReference>
<accession>A0A8T2JYA6</accession>
<dbReference type="Proteomes" id="UP000812440">
    <property type="component" value="Chromosome 8_10"/>
</dbReference>
<comment type="subunit">
    <text evidence="16">Complex I is composed of 45 different subunits. Interacts with BCAP31.</text>
</comment>
<evidence type="ECO:0000256" key="7">
    <source>
        <dbReference type="ARBA" id="ARBA00022692"/>
    </source>
</evidence>
<evidence type="ECO:0000256" key="13">
    <source>
        <dbReference type="ARBA" id="ARBA00023136"/>
    </source>
</evidence>
<name>A0A8T2JYA6_9PIPI</name>
<dbReference type="PANTHER" id="PTHR13327:SF0">
    <property type="entry name" value="NADH DEHYDROGENASE [UBIQUINONE] 1 BETA SUBCOMPLEX SUBUNIT 11, MITOCHONDRIAL"/>
    <property type="match status" value="1"/>
</dbReference>
<evidence type="ECO:0000313" key="18">
    <source>
        <dbReference type="EMBL" id="KAG8447326.1"/>
    </source>
</evidence>
<dbReference type="AlphaFoldDB" id="A0A8T2JYA6"/>
<dbReference type="EMBL" id="JAACNH010000003">
    <property type="protein sequence ID" value="KAG8447326.1"/>
    <property type="molecule type" value="Genomic_DNA"/>
</dbReference>
<dbReference type="PANTHER" id="PTHR13327">
    <property type="entry name" value="NADH-UBIQUINONE OXIDOREDUCTASE ESSS SUBUNIT, MITOCHONDRIAL PRECURSOR"/>
    <property type="match status" value="1"/>
</dbReference>
<evidence type="ECO:0000256" key="6">
    <source>
        <dbReference type="ARBA" id="ARBA00022660"/>
    </source>
</evidence>
<evidence type="ECO:0000256" key="1">
    <source>
        <dbReference type="ARBA" id="ARBA00003195"/>
    </source>
</evidence>
<dbReference type="OrthoDB" id="5917019at2759"/>
<gene>
    <name evidence="18" type="ORF">GDO86_014696</name>
</gene>
<evidence type="ECO:0000256" key="15">
    <source>
        <dbReference type="ARBA" id="ARBA00031387"/>
    </source>
</evidence>
<keyword evidence="6" id="KW-0679">Respiratory chain</keyword>
<comment type="similarity">
    <text evidence="3">Belongs to the complex I NDUFB11 subunit family.</text>
</comment>
<evidence type="ECO:0000313" key="19">
    <source>
        <dbReference type="Proteomes" id="UP000812440"/>
    </source>
</evidence>